<organism evidence="9 10">
    <name type="scientific">Chrysochromulina tobinii</name>
    <dbReference type="NCBI Taxonomy" id="1460289"/>
    <lineage>
        <taxon>Eukaryota</taxon>
        <taxon>Haptista</taxon>
        <taxon>Haptophyta</taxon>
        <taxon>Prymnesiophyceae</taxon>
        <taxon>Prymnesiales</taxon>
        <taxon>Chrysochromulinaceae</taxon>
        <taxon>Chrysochromulina</taxon>
    </lineage>
</organism>
<feature type="signal peptide" evidence="7">
    <location>
        <begin position="1"/>
        <end position="18"/>
    </location>
</feature>
<feature type="transmembrane region" description="Helical" evidence="6">
    <location>
        <begin position="467"/>
        <end position="489"/>
    </location>
</feature>
<evidence type="ECO:0000313" key="9">
    <source>
        <dbReference type="EMBL" id="KOO33558.1"/>
    </source>
</evidence>
<evidence type="ECO:0000256" key="5">
    <source>
        <dbReference type="ARBA" id="ARBA00023136"/>
    </source>
</evidence>
<dbReference type="GO" id="GO:0016020">
    <property type="term" value="C:membrane"/>
    <property type="evidence" value="ECO:0007669"/>
    <property type="project" value="UniProtKB-SubCell"/>
</dbReference>
<evidence type="ECO:0000256" key="6">
    <source>
        <dbReference type="SAM" id="Phobius"/>
    </source>
</evidence>
<sequence length="527" mass="54481">MAMSLNTNLLSFLMPCAGAAFQVDITAYGTLGTIYNTASYFATPIFGAIADSRGRRTAVVLSVVIMGVAGGGAATSQSWLALCLWMGLMGVGLGGVMVPFDLLSEIAPPKQRGAVLNLTNWFWCAGSILVLVAAWFSVGSLAPGFPPSSWEPWRVLVLMVVTPVLFALVLTPALVESPHWLVEQGRCDEAMAVLEKIARLNCRPPISGDAGLGDSLLSARLSARPSAGLRDSLLDLVADDGADADVGAGAGGVTARLDPGAVRLSRLSQGVSMSARANHERAAATPAERAARLCLKPLGLGGAVDILAEPALRQRALTHWLLWLIAGFGWAGTVYFQTFILGNNGSASDDAGDAGSGPTNASSAFACDFDYTAQLPVLASELPGTLLVQLVVDSPRGPFGLWGGRRGVQICAFTVLATSSATMALGVGVIGSTAVTVLAALSRFSLAAGNSAMWIAAPEMYPTRVRGLGANTAFLFNVMGCIPASNWVYSGLPGWLIGAVIAAANLSVAVIASFLPETAGIGFDEDH</sequence>
<feature type="domain" description="Major facilitator superfamily (MFS) profile" evidence="8">
    <location>
        <begin position="1"/>
        <end position="520"/>
    </location>
</feature>
<dbReference type="AlphaFoldDB" id="A0A0M0K597"/>
<dbReference type="InterPro" id="IPR020846">
    <property type="entry name" value="MFS_dom"/>
</dbReference>
<keyword evidence="4 6" id="KW-1133">Transmembrane helix</keyword>
<evidence type="ECO:0000256" key="4">
    <source>
        <dbReference type="ARBA" id="ARBA00022989"/>
    </source>
</evidence>
<name>A0A0M0K597_9EUKA</name>
<dbReference type="Proteomes" id="UP000037460">
    <property type="component" value="Unassembled WGS sequence"/>
</dbReference>
<evidence type="ECO:0000256" key="3">
    <source>
        <dbReference type="ARBA" id="ARBA00022692"/>
    </source>
</evidence>
<feature type="transmembrane region" description="Helical" evidence="6">
    <location>
        <begin position="320"/>
        <end position="340"/>
    </location>
</feature>
<gene>
    <name evidence="9" type="ORF">Ctob_010591</name>
</gene>
<keyword evidence="7" id="KW-0732">Signal</keyword>
<dbReference type="PANTHER" id="PTHR23511:SF34">
    <property type="entry name" value="SYNAPTIC VESICLE GLYCOPROTEIN 2"/>
    <property type="match status" value="1"/>
</dbReference>
<evidence type="ECO:0000256" key="2">
    <source>
        <dbReference type="ARBA" id="ARBA00022448"/>
    </source>
</evidence>
<dbReference type="PANTHER" id="PTHR23511">
    <property type="entry name" value="SYNAPTIC VESICLE GLYCOPROTEIN 2"/>
    <property type="match status" value="1"/>
</dbReference>
<feature type="transmembrane region" description="Helical" evidence="6">
    <location>
        <begin position="423"/>
        <end position="446"/>
    </location>
</feature>
<feature type="transmembrane region" description="Helical" evidence="6">
    <location>
        <begin position="115"/>
        <end position="136"/>
    </location>
</feature>
<feature type="transmembrane region" description="Helical" evidence="6">
    <location>
        <begin position="32"/>
        <end position="50"/>
    </location>
</feature>
<keyword evidence="5 6" id="KW-0472">Membrane</keyword>
<evidence type="ECO:0000256" key="1">
    <source>
        <dbReference type="ARBA" id="ARBA00004141"/>
    </source>
</evidence>
<comment type="subcellular location">
    <subcellularLocation>
        <location evidence="1">Membrane</location>
        <topology evidence="1">Multi-pass membrane protein</topology>
    </subcellularLocation>
</comment>
<feature type="transmembrane region" description="Helical" evidence="6">
    <location>
        <begin position="79"/>
        <end position="103"/>
    </location>
</feature>
<feature type="transmembrane region" description="Helical" evidence="6">
    <location>
        <begin position="156"/>
        <end position="175"/>
    </location>
</feature>
<evidence type="ECO:0000256" key="7">
    <source>
        <dbReference type="SAM" id="SignalP"/>
    </source>
</evidence>
<dbReference type="EMBL" id="JWZX01001488">
    <property type="protein sequence ID" value="KOO33558.1"/>
    <property type="molecule type" value="Genomic_DNA"/>
</dbReference>
<dbReference type="Pfam" id="PF00083">
    <property type="entry name" value="Sugar_tr"/>
    <property type="match status" value="1"/>
</dbReference>
<evidence type="ECO:0000313" key="10">
    <source>
        <dbReference type="Proteomes" id="UP000037460"/>
    </source>
</evidence>
<comment type="caution">
    <text evidence="9">The sequence shown here is derived from an EMBL/GenBank/DDBJ whole genome shotgun (WGS) entry which is preliminary data.</text>
</comment>
<feature type="transmembrane region" description="Helical" evidence="6">
    <location>
        <begin position="57"/>
        <end position="73"/>
    </location>
</feature>
<keyword evidence="2" id="KW-0813">Transport</keyword>
<dbReference type="SUPFAM" id="SSF103473">
    <property type="entry name" value="MFS general substrate transporter"/>
    <property type="match status" value="1"/>
</dbReference>
<reference evidence="10" key="1">
    <citation type="journal article" date="2015" name="PLoS Genet.">
        <title>Genome Sequence and Transcriptome Analyses of Chrysochromulina tobin: Metabolic Tools for Enhanced Algal Fitness in the Prominent Order Prymnesiales (Haptophyceae).</title>
        <authorList>
            <person name="Hovde B.T."/>
            <person name="Deodato C.R."/>
            <person name="Hunsperger H.M."/>
            <person name="Ryken S.A."/>
            <person name="Yost W."/>
            <person name="Jha R.K."/>
            <person name="Patterson J."/>
            <person name="Monnat R.J. Jr."/>
            <person name="Barlow S.B."/>
            <person name="Starkenburg S.R."/>
            <person name="Cattolico R.A."/>
        </authorList>
    </citation>
    <scope>NUCLEOTIDE SEQUENCE</scope>
    <source>
        <strain evidence="10">CCMP291</strain>
    </source>
</reference>
<dbReference type="InterPro" id="IPR036259">
    <property type="entry name" value="MFS_trans_sf"/>
</dbReference>
<dbReference type="InterPro" id="IPR005828">
    <property type="entry name" value="MFS_sugar_transport-like"/>
</dbReference>
<keyword evidence="10" id="KW-1185">Reference proteome</keyword>
<evidence type="ECO:0000259" key="8">
    <source>
        <dbReference type="PROSITE" id="PS50850"/>
    </source>
</evidence>
<keyword evidence="3 6" id="KW-0812">Transmembrane</keyword>
<protein>
    <submittedName>
        <fullName evidence="9">Major facilitator superfamily</fullName>
    </submittedName>
</protein>
<dbReference type="OrthoDB" id="4139357at2759"/>
<feature type="transmembrane region" description="Helical" evidence="6">
    <location>
        <begin position="495"/>
        <end position="515"/>
    </location>
</feature>
<dbReference type="PROSITE" id="PS50850">
    <property type="entry name" value="MFS"/>
    <property type="match status" value="1"/>
</dbReference>
<proteinExistence type="predicted"/>
<dbReference type="Gene3D" id="1.20.1250.20">
    <property type="entry name" value="MFS general substrate transporter like domains"/>
    <property type="match status" value="1"/>
</dbReference>
<dbReference type="GO" id="GO:0022857">
    <property type="term" value="F:transmembrane transporter activity"/>
    <property type="evidence" value="ECO:0007669"/>
    <property type="project" value="InterPro"/>
</dbReference>
<accession>A0A0M0K597</accession>
<feature type="chain" id="PRO_5005602386" evidence="7">
    <location>
        <begin position="19"/>
        <end position="527"/>
    </location>
</feature>